<dbReference type="Proteomes" id="UP000321547">
    <property type="component" value="Unassembled WGS sequence"/>
</dbReference>
<proteinExistence type="predicted"/>
<dbReference type="STRING" id="306540.SAMN05421839_12530"/>
<protein>
    <submittedName>
        <fullName evidence="2">Uncharacterized protein</fullName>
    </submittedName>
</protein>
<evidence type="ECO:0000313" key="3">
    <source>
        <dbReference type="Proteomes" id="UP000242243"/>
    </source>
</evidence>
<organism evidence="2 3">
    <name type="scientific">Halolactibacillus halophilus</name>
    <dbReference type="NCBI Taxonomy" id="306540"/>
    <lineage>
        <taxon>Bacteria</taxon>
        <taxon>Bacillati</taxon>
        <taxon>Bacillota</taxon>
        <taxon>Bacilli</taxon>
        <taxon>Bacillales</taxon>
        <taxon>Bacillaceae</taxon>
        <taxon>Halolactibacillus</taxon>
    </lineage>
</organism>
<evidence type="ECO:0000313" key="4">
    <source>
        <dbReference type="Proteomes" id="UP000321547"/>
    </source>
</evidence>
<reference evidence="1 4" key="2">
    <citation type="submission" date="2019-07" db="EMBL/GenBank/DDBJ databases">
        <title>Whole genome shotgun sequence of Halolactibacillus halophilus NBRC 100868.</title>
        <authorList>
            <person name="Hosoyama A."/>
            <person name="Uohara A."/>
            <person name="Ohji S."/>
            <person name="Ichikawa N."/>
        </authorList>
    </citation>
    <scope>NUCLEOTIDE SEQUENCE [LARGE SCALE GENOMIC DNA]</scope>
    <source>
        <strain evidence="1 4">NBRC 100868</strain>
    </source>
</reference>
<reference evidence="2 3" key="1">
    <citation type="submission" date="2016-10" db="EMBL/GenBank/DDBJ databases">
        <authorList>
            <person name="de Groot N.N."/>
        </authorList>
    </citation>
    <scope>NUCLEOTIDE SEQUENCE [LARGE SCALE GENOMIC DNA]</scope>
    <source>
        <strain evidence="2 3">DSM 17073</strain>
    </source>
</reference>
<accession>A0A1I5QX86</accession>
<dbReference type="Proteomes" id="UP000242243">
    <property type="component" value="Unassembled WGS sequence"/>
</dbReference>
<gene>
    <name evidence="1" type="ORF">HHA03_15390</name>
    <name evidence="2" type="ORF">SAMN05421839_12530</name>
</gene>
<dbReference type="EMBL" id="BJWI01000021">
    <property type="protein sequence ID" value="GEM02007.1"/>
    <property type="molecule type" value="Genomic_DNA"/>
</dbReference>
<dbReference type="AlphaFoldDB" id="A0A1I5QX86"/>
<dbReference type="EMBL" id="FOXC01000025">
    <property type="protein sequence ID" value="SFP50879.1"/>
    <property type="molecule type" value="Genomic_DNA"/>
</dbReference>
<keyword evidence="4" id="KW-1185">Reference proteome</keyword>
<dbReference type="OrthoDB" id="2936917at2"/>
<sequence length="95" mass="11231">MFIESSKARGNHYCYVKKYVPIERMKYRETLYSLGKIENALKELEAWENDLDHVPETVLSEGITHKQIKIWRMKLNDKLHKMEGGHSVNKSKIII</sequence>
<dbReference type="RefSeq" id="WP_089832602.1">
    <property type="nucleotide sequence ID" value="NZ_BJWI01000021.1"/>
</dbReference>
<evidence type="ECO:0000313" key="2">
    <source>
        <dbReference type="EMBL" id="SFP50879.1"/>
    </source>
</evidence>
<name>A0A1I5QX86_9BACI</name>
<evidence type="ECO:0000313" key="1">
    <source>
        <dbReference type="EMBL" id="GEM02007.1"/>
    </source>
</evidence>